<sequence>MEGHGVTGSIGVGVGTGSNLVPEVFEQVEKMLPKFSSYTSTVEIAEEKFPGVDLSDLKAEDYVDKASAKVGYPLVEEAPDVELGSAIPKVAVEDEGASIAFPVSVSINSP</sequence>
<organism evidence="1 2">
    <name type="scientific">Morella rubra</name>
    <name type="common">Chinese bayberry</name>
    <dbReference type="NCBI Taxonomy" id="262757"/>
    <lineage>
        <taxon>Eukaryota</taxon>
        <taxon>Viridiplantae</taxon>
        <taxon>Streptophyta</taxon>
        <taxon>Embryophyta</taxon>
        <taxon>Tracheophyta</taxon>
        <taxon>Spermatophyta</taxon>
        <taxon>Magnoliopsida</taxon>
        <taxon>eudicotyledons</taxon>
        <taxon>Gunneridae</taxon>
        <taxon>Pentapetalae</taxon>
        <taxon>rosids</taxon>
        <taxon>fabids</taxon>
        <taxon>Fagales</taxon>
        <taxon>Myricaceae</taxon>
        <taxon>Morella</taxon>
    </lineage>
</organism>
<dbReference type="EMBL" id="RXIC02000020">
    <property type="protein sequence ID" value="KAB1223049.1"/>
    <property type="molecule type" value="Genomic_DNA"/>
</dbReference>
<comment type="caution">
    <text evidence="1">The sequence shown here is derived from an EMBL/GenBank/DDBJ whole genome shotgun (WGS) entry which is preliminary data.</text>
</comment>
<proteinExistence type="predicted"/>
<dbReference type="Proteomes" id="UP000516437">
    <property type="component" value="Chromosome 2"/>
</dbReference>
<accession>A0A6A1WCP0</accession>
<evidence type="ECO:0000313" key="1">
    <source>
        <dbReference type="EMBL" id="KAB1223049.1"/>
    </source>
</evidence>
<keyword evidence="2" id="KW-1185">Reference proteome</keyword>
<evidence type="ECO:0000313" key="2">
    <source>
        <dbReference type="Proteomes" id="UP000516437"/>
    </source>
</evidence>
<gene>
    <name evidence="1" type="ORF">CJ030_MR2G022348</name>
</gene>
<reference evidence="1 2" key="1">
    <citation type="journal article" date="2019" name="Plant Biotechnol. J.">
        <title>The red bayberry genome and genetic basis of sex determination.</title>
        <authorList>
            <person name="Jia H.M."/>
            <person name="Jia H.J."/>
            <person name="Cai Q.L."/>
            <person name="Wang Y."/>
            <person name="Zhao H.B."/>
            <person name="Yang W.F."/>
            <person name="Wang G.Y."/>
            <person name="Li Y.H."/>
            <person name="Zhan D.L."/>
            <person name="Shen Y.T."/>
            <person name="Niu Q.F."/>
            <person name="Chang L."/>
            <person name="Qiu J."/>
            <person name="Zhao L."/>
            <person name="Xie H.B."/>
            <person name="Fu W.Y."/>
            <person name="Jin J."/>
            <person name="Li X.W."/>
            <person name="Jiao Y."/>
            <person name="Zhou C.C."/>
            <person name="Tu T."/>
            <person name="Chai C.Y."/>
            <person name="Gao J.L."/>
            <person name="Fan L.J."/>
            <person name="van de Weg E."/>
            <person name="Wang J.Y."/>
            <person name="Gao Z.S."/>
        </authorList>
    </citation>
    <scope>NUCLEOTIDE SEQUENCE [LARGE SCALE GENOMIC DNA]</scope>
    <source>
        <tissue evidence="1">Leaves</tissue>
    </source>
</reference>
<protein>
    <submittedName>
        <fullName evidence="1">Uncharacterized protein</fullName>
    </submittedName>
</protein>
<dbReference type="AlphaFoldDB" id="A0A6A1WCP0"/>
<name>A0A6A1WCP0_9ROSI</name>